<dbReference type="EMBL" id="BDGG01000008">
    <property type="protein sequence ID" value="GAV02115.1"/>
    <property type="molecule type" value="Genomic_DNA"/>
</dbReference>
<feature type="compositionally biased region" description="Basic and acidic residues" evidence="6">
    <location>
        <begin position="157"/>
        <end position="175"/>
    </location>
</feature>
<organism evidence="7 8">
    <name type="scientific">Ramazzottius varieornatus</name>
    <name type="common">Water bear</name>
    <name type="synonym">Tardigrade</name>
    <dbReference type="NCBI Taxonomy" id="947166"/>
    <lineage>
        <taxon>Eukaryota</taxon>
        <taxon>Metazoa</taxon>
        <taxon>Ecdysozoa</taxon>
        <taxon>Tardigrada</taxon>
        <taxon>Eutardigrada</taxon>
        <taxon>Parachela</taxon>
        <taxon>Hypsibioidea</taxon>
        <taxon>Ramazzottiidae</taxon>
        <taxon>Ramazzottius</taxon>
    </lineage>
</organism>
<feature type="region of interest" description="Disordered" evidence="6">
    <location>
        <begin position="143"/>
        <end position="175"/>
    </location>
</feature>
<evidence type="ECO:0000256" key="4">
    <source>
        <dbReference type="ARBA" id="ARBA00038114"/>
    </source>
</evidence>
<evidence type="ECO:0000313" key="7">
    <source>
        <dbReference type="EMBL" id="GAV02115.1"/>
    </source>
</evidence>
<evidence type="ECO:0000256" key="6">
    <source>
        <dbReference type="SAM" id="MobiDB-lite"/>
    </source>
</evidence>
<accession>A0A1D1VKF9</accession>
<gene>
    <name evidence="7" type="primary">RvY_12716</name>
    <name evidence="7" type="synonym">RvY_12716.1</name>
    <name evidence="7" type="ORF">RvY_12716-1</name>
</gene>
<keyword evidence="3" id="KW-0505">Motor protein</keyword>
<dbReference type="Pfam" id="PF10211">
    <property type="entry name" value="Ax_dynein_light"/>
    <property type="match status" value="1"/>
</dbReference>
<reference evidence="7 8" key="1">
    <citation type="journal article" date="2016" name="Nat. Commun.">
        <title>Extremotolerant tardigrade genome and improved radiotolerance of human cultured cells by tardigrade-unique protein.</title>
        <authorList>
            <person name="Hashimoto T."/>
            <person name="Horikawa D.D."/>
            <person name="Saito Y."/>
            <person name="Kuwahara H."/>
            <person name="Kozuka-Hata H."/>
            <person name="Shin-I T."/>
            <person name="Minakuchi Y."/>
            <person name="Ohishi K."/>
            <person name="Motoyama A."/>
            <person name="Aizu T."/>
            <person name="Enomoto A."/>
            <person name="Kondo K."/>
            <person name="Tanaka S."/>
            <person name="Hara Y."/>
            <person name="Koshikawa S."/>
            <person name="Sagara H."/>
            <person name="Miura T."/>
            <person name="Yokobori S."/>
            <person name="Miyagawa K."/>
            <person name="Suzuki Y."/>
            <person name="Kubo T."/>
            <person name="Oyama M."/>
            <person name="Kohara Y."/>
            <person name="Fujiyama A."/>
            <person name="Arakawa K."/>
            <person name="Katayama T."/>
            <person name="Toyoda A."/>
            <person name="Kunieda T."/>
        </authorList>
    </citation>
    <scope>NUCLEOTIDE SEQUENCE [LARGE SCALE GENOMIC DNA]</scope>
    <source>
        <strain evidence="7 8">YOKOZUNA-1</strain>
    </source>
</reference>
<dbReference type="PANTHER" id="PTHR13183:SF0">
    <property type="entry name" value="AXONEMAL DYNEIN LIGHT INTERMEDIATE POLYPEPTIDE 1"/>
    <property type="match status" value="1"/>
</dbReference>
<proteinExistence type="inferred from homology"/>
<dbReference type="GO" id="GO:0005930">
    <property type="term" value="C:axoneme"/>
    <property type="evidence" value="ECO:0007669"/>
    <property type="project" value="TreeGrafter"/>
</dbReference>
<keyword evidence="2 5" id="KW-0175">Coiled coil</keyword>
<dbReference type="OrthoDB" id="273640at2759"/>
<name>A0A1D1VKF9_RAMVA</name>
<keyword evidence="1" id="KW-0243">Dynein</keyword>
<keyword evidence="8" id="KW-1185">Reference proteome</keyword>
<feature type="coiled-coil region" evidence="5">
    <location>
        <begin position="69"/>
        <end position="120"/>
    </location>
</feature>
<dbReference type="Proteomes" id="UP000186922">
    <property type="component" value="Unassembled WGS sequence"/>
</dbReference>
<dbReference type="GO" id="GO:0045504">
    <property type="term" value="F:dynein heavy chain binding"/>
    <property type="evidence" value="ECO:0007669"/>
    <property type="project" value="TreeGrafter"/>
</dbReference>
<evidence type="ECO:0000256" key="2">
    <source>
        <dbReference type="ARBA" id="ARBA00023054"/>
    </source>
</evidence>
<protein>
    <submittedName>
        <fullName evidence="7">Uncharacterized protein</fullName>
    </submittedName>
</protein>
<sequence>MGICPIRRDLYSQTFDELIRQITLDSPDRGLMFLRIRDEIRMTMAAYETLFERGVAYGSRNALTFEQQKEGTSEKVQEAGEANRELERQINEWKLKCELLEKKHKDLQELDDKRHQEQLKAEKRPGIWLKNTLDAIMSHTRSDFYSANSGGGIGPARSERLAEQSENHEEANKNE</sequence>
<dbReference type="InterPro" id="IPR019347">
    <property type="entry name" value="Axonemal_dynein_light_chain"/>
</dbReference>
<evidence type="ECO:0000313" key="8">
    <source>
        <dbReference type="Proteomes" id="UP000186922"/>
    </source>
</evidence>
<dbReference type="AlphaFoldDB" id="A0A1D1VKF9"/>
<dbReference type="PANTHER" id="PTHR13183">
    <property type="entry name" value="AXONEMAL INNER ARM DYNEIN LIGHT CHAIN 28"/>
    <property type="match status" value="1"/>
</dbReference>
<dbReference type="STRING" id="947166.A0A1D1VKF9"/>
<evidence type="ECO:0000256" key="1">
    <source>
        <dbReference type="ARBA" id="ARBA00023017"/>
    </source>
</evidence>
<comment type="caution">
    <text evidence="7">The sequence shown here is derived from an EMBL/GenBank/DDBJ whole genome shotgun (WGS) entry which is preliminary data.</text>
</comment>
<comment type="similarity">
    <text evidence="4">Belongs to the inner dynein arm light chain family.</text>
</comment>
<evidence type="ECO:0000256" key="5">
    <source>
        <dbReference type="SAM" id="Coils"/>
    </source>
</evidence>
<evidence type="ECO:0000256" key="3">
    <source>
        <dbReference type="ARBA" id="ARBA00023175"/>
    </source>
</evidence>
<dbReference type="GO" id="GO:0030286">
    <property type="term" value="C:dynein complex"/>
    <property type="evidence" value="ECO:0007669"/>
    <property type="project" value="UniProtKB-KW"/>
</dbReference>